<dbReference type="GO" id="GO:0022857">
    <property type="term" value="F:transmembrane transporter activity"/>
    <property type="evidence" value="ECO:0007669"/>
    <property type="project" value="InterPro"/>
</dbReference>
<feature type="transmembrane region" description="Helical" evidence="3">
    <location>
        <begin position="383"/>
        <end position="408"/>
    </location>
</feature>
<evidence type="ECO:0000313" key="4">
    <source>
        <dbReference type="EMBL" id="CAG8366542.1"/>
    </source>
</evidence>
<dbReference type="InterPro" id="IPR011701">
    <property type="entry name" value="MFS"/>
</dbReference>
<evidence type="ECO:0000256" key="2">
    <source>
        <dbReference type="ARBA" id="ARBA00006727"/>
    </source>
</evidence>
<feature type="transmembrane region" description="Helical" evidence="3">
    <location>
        <begin position="248"/>
        <end position="268"/>
    </location>
</feature>
<feature type="transmembrane region" description="Helical" evidence="3">
    <location>
        <begin position="69"/>
        <end position="93"/>
    </location>
</feature>
<dbReference type="Gene3D" id="1.20.1250.20">
    <property type="entry name" value="MFS general substrate transporter like domains"/>
    <property type="match status" value="1"/>
</dbReference>
<dbReference type="SUPFAM" id="SSF103473">
    <property type="entry name" value="MFS general substrate transporter"/>
    <property type="match status" value="1"/>
</dbReference>
<comment type="caution">
    <text evidence="4">The sequence shown here is derived from an EMBL/GenBank/DDBJ whole genome shotgun (WGS) entry which is preliminary data.</text>
</comment>
<evidence type="ECO:0000256" key="1">
    <source>
        <dbReference type="ARBA" id="ARBA00004141"/>
    </source>
</evidence>
<dbReference type="Pfam" id="PF07690">
    <property type="entry name" value="MFS_1"/>
    <property type="match status" value="1"/>
</dbReference>
<feature type="transmembrane region" description="Helical" evidence="3">
    <location>
        <begin position="331"/>
        <end position="351"/>
    </location>
</feature>
<dbReference type="AlphaFoldDB" id="A0A9W4J2W2"/>
<dbReference type="PANTHER" id="PTHR11360">
    <property type="entry name" value="MONOCARBOXYLATE TRANSPORTER"/>
    <property type="match status" value="1"/>
</dbReference>
<feature type="transmembrane region" description="Helical" evidence="3">
    <location>
        <begin position="190"/>
        <end position="207"/>
    </location>
</feature>
<keyword evidence="3" id="KW-0812">Transmembrane</keyword>
<accession>A0A9W4J2W2</accession>
<feature type="transmembrane region" description="Helical" evidence="3">
    <location>
        <begin position="289"/>
        <end position="311"/>
    </location>
</feature>
<feature type="transmembrane region" description="Helical" evidence="3">
    <location>
        <begin position="420"/>
        <end position="445"/>
    </location>
</feature>
<organism evidence="4 5">
    <name type="scientific">Penicillium salamii</name>
    <dbReference type="NCBI Taxonomy" id="1612424"/>
    <lineage>
        <taxon>Eukaryota</taxon>
        <taxon>Fungi</taxon>
        <taxon>Dikarya</taxon>
        <taxon>Ascomycota</taxon>
        <taxon>Pezizomycotina</taxon>
        <taxon>Eurotiomycetes</taxon>
        <taxon>Eurotiomycetidae</taxon>
        <taxon>Eurotiales</taxon>
        <taxon>Aspergillaceae</taxon>
        <taxon>Penicillium</taxon>
    </lineage>
</organism>
<dbReference type="EMBL" id="CAJVPG010000166">
    <property type="protein sequence ID" value="CAG8366542.1"/>
    <property type="molecule type" value="Genomic_DNA"/>
</dbReference>
<feature type="transmembrane region" description="Helical" evidence="3">
    <location>
        <begin position="159"/>
        <end position="178"/>
    </location>
</feature>
<comment type="similarity">
    <text evidence="2">Belongs to the major facilitator superfamily. Monocarboxylate porter (TC 2.A.1.13) family.</text>
</comment>
<feature type="transmembrane region" description="Helical" evidence="3">
    <location>
        <begin position="358"/>
        <end position="377"/>
    </location>
</feature>
<evidence type="ECO:0000256" key="3">
    <source>
        <dbReference type="SAM" id="Phobius"/>
    </source>
</evidence>
<proteinExistence type="inferred from homology"/>
<dbReference type="GO" id="GO:0016020">
    <property type="term" value="C:membrane"/>
    <property type="evidence" value="ECO:0007669"/>
    <property type="project" value="UniProtKB-SubCell"/>
</dbReference>
<name>A0A9W4J2W2_9EURO</name>
<dbReference type="PANTHER" id="PTHR11360:SF287">
    <property type="entry name" value="MFS MONOCARBOXYLATE TRANSPORTER"/>
    <property type="match status" value="1"/>
</dbReference>
<evidence type="ECO:0000313" key="5">
    <source>
        <dbReference type="Proteomes" id="UP001152649"/>
    </source>
</evidence>
<gene>
    <name evidence="4" type="ORF">PSALAMII_LOCUS4314</name>
</gene>
<protein>
    <recommendedName>
        <fullName evidence="6">Major facilitator superfamily (MFS) profile domain-containing protein</fullName>
    </recommendedName>
</protein>
<keyword evidence="3" id="KW-0472">Membrane</keyword>
<keyword evidence="5" id="KW-1185">Reference proteome</keyword>
<dbReference type="OrthoDB" id="2503993at2759"/>
<sequence>MDHGPQSSTARLAHYRHSTKSDPTHLAPPSNIELQHIIANQSHEPNLADDAPAGAREFSLPPVDTGKDAWLLLMGAFVLEMVVWGSAFSVGVLQDYYTSTEPFSHDKSTVSMVGSCCMVRGRHIFGTLILTDNSHQGVLYLASPITLFFLQRWPHIFRINILLGLGVAVIGTLASSFATKVWHLILTQGIVYPIGASMLYYPVLIFIDEWFVRRKGLAYGVAWAGSGVAGTVFPLLLRWALSRFSFKVTMWAWSVGMIILVCPFLPFVKPRTPIGVDVAPRPQNLSFKFLRSPAFIIFQLGSLLQSIGYFAPSLYLPTYSRTVVGASDVGITAPLTSLNAGTVIGFVLVGYWTDHWHAANVIFVTTICTVVGVFVIWGLSTSLPPLCVFAVLYGIVAGSASATWPGIIKVVRNTDETAPGGLLLGILTASRGVGSIVCGPISAALIDTKWPWAGSPAGMGYGTNFGGLIVFTGVTASFGALSFAGRKFGLFN</sequence>
<evidence type="ECO:0008006" key="6">
    <source>
        <dbReference type="Google" id="ProtNLM"/>
    </source>
</evidence>
<feature type="transmembrane region" description="Helical" evidence="3">
    <location>
        <begin position="465"/>
        <end position="484"/>
    </location>
</feature>
<keyword evidence="3" id="KW-1133">Transmembrane helix</keyword>
<feature type="transmembrane region" description="Helical" evidence="3">
    <location>
        <begin position="216"/>
        <end position="236"/>
    </location>
</feature>
<reference evidence="4" key="1">
    <citation type="submission" date="2021-07" db="EMBL/GenBank/DDBJ databases">
        <authorList>
            <person name="Branca A.L. A."/>
        </authorList>
    </citation>
    <scope>NUCLEOTIDE SEQUENCE</scope>
</reference>
<comment type="subcellular location">
    <subcellularLocation>
        <location evidence="1">Membrane</location>
        <topology evidence="1">Multi-pass membrane protein</topology>
    </subcellularLocation>
</comment>
<dbReference type="Proteomes" id="UP001152649">
    <property type="component" value="Unassembled WGS sequence"/>
</dbReference>
<dbReference type="InterPro" id="IPR050327">
    <property type="entry name" value="Proton-linked_MCT"/>
</dbReference>
<dbReference type="InterPro" id="IPR036259">
    <property type="entry name" value="MFS_trans_sf"/>
</dbReference>